<gene>
    <name evidence="10 11" type="primary">LOC110986329</name>
</gene>
<dbReference type="GeneID" id="110986329"/>
<dbReference type="RefSeq" id="XP_022103807.1">
    <property type="nucleotide sequence ID" value="XM_022248115.1"/>
</dbReference>
<evidence type="ECO:0000256" key="1">
    <source>
        <dbReference type="ARBA" id="ARBA00004173"/>
    </source>
</evidence>
<keyword evidence="9" id="KW-1185">Reference proteome</keyword>
<evidence type="ECO:0000256" key="2">
    <source>
        <dbReference type="ARBA" id="ARBA00010745"/>
    </source>
</evidence>
<evidence type="ECO:0000256" key="5">
    <source>
        <dbReference type="ARBA" id="ARBA00023128"/>
    </source>
</evidence>
<keyword evidence="3" id="KW-0809">Transit peptide</keyword>
<keyword evidence="6" id="KW-0687">Ribonucleoprotein</keyword>
<comment type="subcellular location">
    <subcellularLocation>
        <location evidence="1">Mitochondrion</location>
    </subcellularLocation>
</comment>
<dbReference type="OrthoDB" id="274765at2759"/>
<dbReference type="AlphaFoldDB" id="A0A8B7ZKG5"/>
<dbReference type="GO" id="GO:0006412">
    <property type="term" value="P:translation"/>
    <property type="evidence" value="ECO:0007669"/>
    <property type="project" value="InterPro"/>
</dbReference>
<dbReference type="OMA" id="RCIHVYT"/>
<dbReference type="HAMAP" id="MF_01367">
    <property type="entry name" value="Ribosomal_uL14"/>
    <property type="match status" value="1"/>
</dbReference>
<evidence type="ECO:0000256" key="8">
    <source>
        <dbReference type="ARBA" id="ARBA00042938"/>
    </source>
</evidence>
<dbReference type="GO" id="GO:0003735">
    <property type="term" value="F:structural constituent of ribosome"/>
    <property type="evidence" value="ECO:0007669"/>
    <property type="project" value="InterPro"/>
</dbReference>
<keyword evidence="5" id="KW-0496">Mitochondrion</keyword>
<evidence type="ECO:0000256" key="4">
    <source>
        <dbReference type="ARBA" id="ARBA00022980"/>
    </source>
</evidence>
<sequence length="151" mass="16533">MFLLQQFNRLVSRQALGTALSITDNCSAKFSTTNPAMSIILLSRLRVVDNSALGAAAAHKPPRCIMVYNKQRIGKVGDKILVAIRGQKKKALIVGTKQTGPRMTPRFDTNNIILLEDNGNPTGTRIKVPIPSNLRSRKDLSKVFAIATTFV</sequence>
<evidence type="ECO:0000256" key="7">
    <source>
        <dbReference type="ARBA" id="ARBA00040118"/>
    </source>
</evidence>
<dbReference type="CDD" id="cd00337">
    <property type="entry name" value="Ribosomal_uL14"/>
    <property type="match status" value="1"/>
</dbReference>
<proteinExistence type="inferred from homology"/>
<dbReference type="Gene3D" id="2.40.150.20">
    <property type="entry name" value="Ribosomal protein L14"/>
    <property type="match status" value="1"/>
</dbReference>
<evidence type="ECO:0000313" key="11">
    <source>
        <dbReference type="RefSeq" id="XP_022103807.1"/>
    </source>
</evidence>
<dbReference type="InterPro" id="IPR000218">
    <property type="entry name" value="Ribosomal_uL14"/>
</dbReference>
<comment type="similarity">
    <text evidence="2">Belongs to the universal ribosomal protein uL14 family.</text>
</comment>
<organism evidence="9 10">
    <name type="scientific">Acanthaster planci</name>
    <name type="common">Crown-of-thorns starfish</name>
    <dbReference type="NCBI Taxonomy" id="133434"/>
    <lineage>
        <taxon>Eukaryota</taxon>
        <taxon>Metazoa</taxon>
        <taxon>Echinodermata</taxon>
        <taxon>Eleutherozoa</taxon>
        <taxon>Asterozoa</taxon>
        <taxon>Asteroidea</taxon>
        <taxon>Valvatacea</taxon>
        <taxon>Valvatida</taxon>
        <taxon>Acanthasteridae</taxon>
        <taxon>Acanthaster</taxon>
    </lineage>
</organism>
<reference evidence="10 11" key="1">
    <citation type="submission" date="2025-04" db="UniProtKB">
        <authorList>
            <consortium name="RefSeq"/>
        </authorList>
    </citation>
    <scope>IDENTIFICATION</scope>
</reference>
<evidence type="ECO:0000256" key="3">
    <source>
        <dbReference type="ARBA" id="ARBA00022946"/>
    </source>
</evidence>
<dbReference type="SUPFAM" id="SSF50193">
    <property type="entry name" value="Ribosomal protein L14"/>
    <property type="match status" value="1"/>
</dbReference>
<dbReference type="PANTHER" id="PTHR21037">
    <property type="entry name" value="39S RIBOSOMAL PROTEIN L14, MITOCHONDRIAL"/>
    <property type="match status" value="1"/>
</dbReference>
<dbReference type="KEGG" id="aplc:110986329"/>
<dbReference type="Proteomes" id="UP000694845">
    <property type="component" value="Unplaced"/>
</dbReference>
<accession>A0A8B7ZKG5</accession>
<dbReference type="Pfam" id="PF00238">
    <property type="entry name" value="Ribosomal_L14"/>
    <property type="match status" value="1"/>
</dbReference>
<evidence type="ECO:0000256" key="6">
    <source>
        <dbReference type="ARBA" id="ARBA00023274"/>
    </source>
</evidence>
<dbReference type="GO" id="GO:1990904">
    <property type="term" value="C:ribonucleoprotein complex"/>
    <property type="evidence" value="ECO:0007669"/>
    <property type="project" value="UniProtKB-KW"/>
</dbReference>
<dbReference type="InterPro" id="IPR036853">
    <property type="entry name" value="Ribosomal_uL14_sf"/>
</dbReference>
<dbReference type="FunFam" id="2.40.150.20:FF:000004">
    <property type="entry name" value="39S ribosomal protein L14, mitochondrial"/>
    <property type="match status" value="1"/>
</dbReference>
<dbReference type="RefSeq" id="XP_022103806.1">
    <property type="nucleotide sequence ID" value="XM_022248114.1"/>
</dbReference>
<protein>
    <recommendedName>
        <fullName evidence="7">Large ribosomal subunit protein uL14m</fullName>
    </recommendedName>
    <alternativeName>
        <fullName evidence="8">39S ribosomal protein L14, mitochondrial</fullName>
    </alternativeName>
</protein>
<evidence type="ECO:0000313" key="9">
    <source>
        <dbReference type="Proteomes" id="UP000694845"/>
    </source>
</evidence>
<name>A0A8B7ZKG5_ACAPL</name>
<dbReference type="CTD" id="64928"/>
<evidence type="ECO:0000313" key="10">
    <source>
        <dbReference type="RefSeq" id="XP_022103806.1"/>
    </source>
</evidence>
<dbReference type="GO" id="GO:0005743">
    <property type="term" value="C:mitochondrial inner membrane"/>
    <property type="evidence" value="ECO:0007669"/>
    <property type="project" value="UniProtKB-ARBA"/>
</dbReference>
<dbReference type="PANTHER" id="PTHR21037:SF3">
    <property type="entry name" value="LARGE RIBOSOMAL SUBUNIT PROTEIN UL14M"/>
    <property type="match status" value="1"/>
</dbReference>
<dbReference type="GO" id="GO:0005840">
    <property type="term" value="C:ribosome"/>
    <property type="evidence" value="ECO:0007669"/>
    <property type="project" value="UniProtKB-KW"/>
</dbReference>
<keyword evidence="4" id="KW-0689">Ribosomal protein</keyword>
<dbReference type="SMART" id="SM01374">
    <property type="entry name" value="Ribosomal_L14"/>
    <property type="match status" value="1"/>
</dbReference>